<proteinExistence type="predicted"/>
<reference evidence="2" key="1">
    <citation type="journal article" date="2014" name="Genome Announc.">
        <title>Draft Genome Sequence of Mycobacterium triplex DSM 44626.</title>
        <authorList>
            <person name="Sassi M."/>
            <person name="Croce O."/>
            <person name="Robert C."/>
            <person name="Raoult D."/>
            <person name="Drancourt M."/>
        </authorList>
    </citation>
    <scope>NUCLEOTIDE SEQUENCE [LARGE SCALE GENOMIC DNA]</scope>
    <source>
        <strain evidence="2">DSM 44626</strain>
    </source>
</reference>
<evidence type="ECO:0000313" key="4">
    <source>
        <dbReference type="Proteomes" id="UP000193710"/>
    </source>
</evidence>
<dbReference type="AlphaFoldDB" id="A0A024K326"/>
<organism evidence="2">
    <name type="scientific">Mycobacterium triplex</name>
    <dbReference type="NCBI Taxonomy" id="47839"/>
    <lineage>
        <taxon>Bacteria</taxon>
        <taxon>Bacillati</taxon>
        <taxon>Actinomycetota</taxon>
        <taxon>Actinomycetes</taxon>
        <taxon>Mycobacteriales</taxon>
        <taxon>Mycobacteriaceae</taxon>
        <taxon>Mycobacterium</taxon>
        <taxon>Mycobacterium simiae complex</taxon>
    </lineage>
</organism>
<dbReference type="Proteomes" id="UP000193710">
    <property type="component" value="Unassembled WGS sequence"/>
</dbReference>
<feature type="transmembrane region" description="Helical" evidence="1">
    <location>
        <begin position="204"/>
        <end position="222"/>
    </location>
</feature>
<reference evidence="3 4" key="3">
    <citation type="submission" date="2016-01" db="EMBL/GenBank/DDBJ databases">
        <title>The new phylogeny of the genus Mycobacterium.</title>
        <authorList>
            <person name="Tarcisio F."/>
            <person name="Conor M."/>
            <person name="Antonella G."/>
            <person name="Elisabetta G."/>
            <person name="Giulia F.S."/>
            <person name="Sara T."/>
            <person name="Anna F."/>
            <person name="Clotilde B."/>
            <person name="Roberto B."/>
            <person name="Veronica D.S."/>
            <person name="Fabio R."/>
            <person name="Monica P."/>
            <person name="Olivier J."/>
            <person name="Enrico T."/>
            <person name="Nicola S."/>
        </authorList>
    </citation>
    <scope>NUCLEOTIDE SEQUENCE [LARGE SCALE GENOMIC DNA]</scope>
    <source>
        <strain evidence="3 4">DSM 44626</strain>
    </source>
</reference>
<feature type="transmembrane region" description="Helical" evidence="1">
    <location>
        <begin position="136"/>
        <end position="159"/>
    </location>
</feature>
<dbReference type="Proteomes" id="UP000028880">
    <property type="component" value="Unassembled WGS sequence"/>
</dbReference>
<keyword evidence="1" id="KW-0812">Transmembrane</keyword>
<reference evidence="2" key="2">
    <citation type="submission" date="2014-04" db="EMBL/GenBank/DDBJ databases">
        <authorList>
            <person name="Urmite Genomes U."/>
        </authorList>
    </citation>
    <scope>NUCLEOTIDE SEQUENCE</scope>
    <source>
        <strain evidence="2">DSM 44626</strain>
    </source>
</reference>
<feature type="transmembrane region" description="Helical" evidence="1">
    <location>
        <begin position="12"/>
        <end position="37"/>
    </location>
</feature>
<protein>
    <submittedName>
        <fullName evidence="2">Uncharacterized protein</fullName>
    </submittedName>
</protein>
<dbReference type="EMBL" id="HG964446">
    <property type="protein sequence ID" value="CDO90306.1"/>
    <property type="molecule type" value="Genomic_DNA"/>
</dbReference>
<dbReference type="eggNOG" id="ENOG50330XM">
    <property type="taxonomic scope" value="Bacteria"/>
</dbReference>
<accession>A0A024K326</accession>
<feature type="transmembrane region" description="Helical" evidence="1">
    <location>
        <begin position="57"/>
        <end position="79"/>
    </location>
</feature>
<dbReference type="HOGENOM" id="CLU_081621_0_0_11"/>
<dbReference type="STRING" id="47839.BN973_04699"/>
<feature type="transmembrane region" description="Helical" evidence="1">
    <location>
        <begin position="171"/>
        <end position="192"/>
    </location>
</feature>
<gene>
    <name evidence="3" type="ORF">AWC29_26315</name>
    <name evidence="2" type="ORF">BN973_04699</name>
</gene>
<keyword evidence="1" id="KW-0472">Membrane</keyword>
<feature type="transmembrane region" description="Helical" evidence="1">
    <location>
        <begin position="91"/>
        <end position="116"/>
    </location>
</feature>
<keyword evidence="4" id="KW-1185">Reference proteome</keyword>
<evidence type="ECO:0000313" key="3">
    <source>
        <dbReference type="EMBL" id="ORW99880.1"/>
    </source>
</evidence>
<dbReference type="OrthoDB" id="4689187at2"/>
<dbReference type="EMBL" id="LQPY01000037">
    <property type="protein sequence ID" value="ORW99880.1"/>
    <property type="molecule type" value="Genomic_DNA"/>
</dbReference>
<evidence type="ECO:0000256" key="1">
    <source>
        <dbReference type="SAM" id="Phobius"/>
    </source>
</evidence>
<keyword evidence="1" id="KW-1133">Transmembrane helix</keyword>
<sequence>MTPIQAKLRLFGAWCGPAYLILIFSGWGAVAGFVPPVAPSRTAEEVAQIFQGNTNGIRIGMVLVMWSAGVFIFFAATVGQFLSKIEGGAGVLTYGAVIGGCGNMVLSFYPAIWWLVAAYRPERAAELTYVFNDMAWLQFIGGVSMFAALPVAIAIAAFIDKSPDPVFPRWAGYFNIMVVMLIMPDQLLFFFHSGPWSWNGLFGLWIPVALFGAWFLVTFYLMRAAVLRAARNPSPALENLDAIAAGR</sequence>
<evidence type="ECO:0000313" key="2">
    <source>
        <dbReference type="EMBL" id="CDO90306.1"/>
    </source>
</evidence>
<name>A0A024K326_9MYCO</name>
<dbReference type="RefSeq" id="WP_036471031.1">
    <property type="nucleotide sequence ID" value="NZ_HG964446.1"/>
</dbReference>